<comment type="similarity">
    <text evidence="2">Belongs to the TMEM256 family.</text>
</comment>
<protein>
    <recommendedName>
        <fullName evidence="9">Transmembrane protein 256-like</fullName>
    </recommendedName>
</protein>
<keyword evidence="5 6" id="KW-0472">Membrane</keyword>
<dbReference type="InterPro" id="IPR006696">
    <property type="entry name" value="DUF423"/>
</dbReference>
<dbReference type="KEGG" id="scac:106081451"/>
<feature type="transmembrane region" description="Helical" evidence="6">
    <location>
        <begin position="124"/>
        <end position="146"/>
    </location>
</feature>
<evidence type="ECO:0000313" key="7">
    <source>
        <dbReference type="EnsemblMetazoa" id="SCAU011408-PA"/>
    </source>
</evidence>
<accession>A0A1I8PV46</accession>
<dbReference type="PANTHER" id="PTHR43461:SF1">
    <property type="entry name" value="TRANSMEMBRANE PROTEIN 256"/>
    <property type="match status" value="1"/>
</dbReference>
<evidence type="ECO:0000256" key="6">
    <source>
        <dbReference type="SAM" id="Phobius"/>
    </source>
</evidence>
<evidence type="ECO:0000256" key="5">
    <source>
        <dbReference type="ARBA" id="ARBA00023136"/>
    </source>
</evidence>
<dbReference type="VEuPathDB" id="VectorBase:SCAU011408"/>
<dbReference type="Pfam" id="PF04241">
    <property type="entry name" value="DUF423"/>
    <property type="match status" value="1"/>
</dbReference>
<name>A0A1I8PV46_STOCA</name>
<organism evidence="7 8">
    <name type="scientific">Stomoxys calcitrans</name>
    <name type="common">Stable fly</name>
    <name type="synonym">Conops calcitrans</name>
    <dbReference type="NCBI Taxonomy" id="35570"/>
    <lineage>
        <taxon>Eukaryota</taxon>
        <taxon>Metazoa</taxon>
        <taxon>Ecdysozoa</taxon>
        <taxon>Arthropoda</taxon>
        <taxon>Hexapoda</taxon>
        <taxon>Insecta</taxon>
        <taxon>Pterygota</taxon>
        <taxon>Neoptera</taxon>
        <taxon>Endopterygota</taxon>
        <taxon>Diptera</taxon>
        <taxon>Brachycera</taxon>
        <taxon>Muscomorpha</taxon>
        <taxon>Muscoidea</taxon>
        <taxon>Muscidae</taxon>
        <taxon>Stomoxys</taxon>
    </lineage>
</organism>
<gene>
    <name evidence="7" type="primary">106081451</name>
</gene>
<comment type="subcellular location">
    <subcellularLocation>
        <location evidence="1">Membrane</location>
        <topology evidence="1">Multi-pass membrane protein</topology>
    </subcellularLocation>
</comment>
<dbReference type="PANTHER" id="PTHR43461">
    <property type="entry name" value="TRANSMEMBRANE PROTEIN 256"/>
    <property type="match status" value="1"/>
</dbReference>
<dbReference type="OrthoDB" id="269173at2759"/>
<reference evidence="7" key="1">
    <citation type="submission" date="2020-05" db="UniProtKB">
        <authorList>
            <consortium name="EnsemblMetazoa"/>
        </authorList>
    </citation>
    <scope>IDENTIFICATION</scope>
    <source>
        <strain evidence="7">USDA</strain>
    </source>
</reference>
<proteinExistence type="inferred from homology"/>
<dbReference type="GO" id="GO:0016020">
    <property type="term" value="C:membrane"/>
    <property type="evidence" value="ECO:0007669"/>
    <property type="project" value="UniProtKB-SubCell"/>
</dbReference>
<evidence type="ECO:0000256" key="2">
    <source>
        <dbReference type="ARBA" id="ARBA00006208"/>
    </source>
</evidence>
<evidence type="ECO:0000256" key="1">
    <source>
        <dbReference type="ARBA" id="ARBA00004141"/>
    </source>
</evidence>
<evidence type="ECO:0000256" key="4">
    <source>
        <dbReference type="ARBA" id="ARBA00022989"/>
    </source>
</evidence>
<keyword evidence="8" id="KW-1185">Reference proteome</keyword>
<dbReference type="AlphaFoldDB" id="A0A1I8PV46"/>
<keyword evidence="4 6" id="KW-1133">Transmembrane helix</keyword>
<evidence type="ECO:0000313" key="8">
    <source>
        <dbReference type="Proteomes" id="UP000095300"/>
    </source>
</evidence>
<evidence type="ECO:0000256" key="3">
    <source>
        <dbReference type="ARBA" id="ARBA00022692"/>
    </source>
</evidence>
<dbReference type="Proteomes" id="UP000095300">
    <property type="component" value="Unassembled WGS sequence"/>
</dbReference>
<keyword evidence="3 6" id="KW-0812">Transmembrane</keyword>
<dbReference type="EnsemblMetazoa" id="SCAU011408-RA">
    <property type="protein sequence ID" value="SCAU011408-PA"/>
    <property type="gene ID" value="SCAU011408"/>
</dbReference>
<evidence type="ECO:0008006" key="9">
    <source>
        <dbReference type="Google" id="ProtNLM"/>
    </source>
</evidence>
<sequence>MSWGETLTYLTLGNPISQAVLTSASAVLNGAGLKPKQQVKDVVVMPPKSLKLWENAGSSYHFVRLAGLSGATAVIMGAYGKHYLVKIVDAKEQTESKAVFETANRFHFLHSFALLAMPLARRPVLTGSLMAAGTIMFSGPMYYRALTGDKKFTQIATCGGFCLIAAWLSLLF</sequence>
<feature type="transmembrane region" description="Helical" evidence="6">
    <location>
        <begin position="152"/>
        <end position="171"/>
    </location>
</feature>